<keyword evidence="4" id="KW-0206">Cytoskeleton</keyword>
<dbReference type="Ensembl" id="ENSDCDT00010023184.1">
    <property type="protein sequence ID" value="ENSDCDP00010021170.1"/>
    <property type="gene ID" value="ENSDCDG00010010327.1"/>
</dbReference>
<name>A0AAY4BJS6_9TELE</name>
<dbReference type="GO" id="GO:0035082">
    <property type="term" value="P:axoneme assembly"/>
    <property type="evidence" value="ECO:0007669"/>
    <property type="project" value="TreeGrafter"/>
</dbReference>
<evidence type="ECO:0000256" key="1">
    <source>
        <dbReference type="ARBA" id="ARBA00004430"/>
    </source>
</evidence>
<evidence type="ECO:0000313" key="8">
    <source>
        <dbReference type="Proteomes" id="UP000694580"/>
    </source>
</evidence>
<dbReference type="InterPro" id="IPR006802">
    <property type="entry name" value="Radial_spoke"/>
</dbReference>
<dbReference type="GO" id="GO:0060294">
    <property type="term" value="P:cilium movement involved in cell motility"/>
    <property type="evidence" value="ECO:0007669"/>
    <property type="project" value="InterPro"/>
</dbReference>
<dbReference type="PANTHER" id="PTHR13159:SF0">
    <property type="entry name" value="RADIAL SPOKE HEAD 6 HOMOLOG A"/>
    <property type="match status" value="1"/>
</dbReference>
<evidence type="ECO:0000256" key="3">
    <source>
        <dbReference type="ARBA" id="ARBA00023069"/>
    </source>
</evidence>
<reference evidence="7" key="2">
    <citation type="submission" date="2025-09" db="UniProtKB">
        <authorList>
            <consortium name="Ensembl"/>
        </authorList>
    </citation>
    <scope>IDENTIFICATION</scope>
</reference>
<evidence type="ECO:0000256" key="6">
    <source>
        <dbReference type="SAM" id="MobiDB-lite"/>
    </source>
</evidence>
<accession>A0AAY4BJS6</accession>
<dbReference type="AlphaFoldDB" id="A0AAY4BJS6"/>
<keyword evidence="8" id="KW-1185">Reference proteome</keyword>
<keyword evidence="2" id="KW-0963">Cytoplasm</keyword>
<dbReference type="Proteomes" id="UP000694580">
    <property type="component" value="Unplaced"/>
</dbReference>
<evidence type="ECO:0000256" key="2">
    <source>
        <dbReference type="ARBA" id="ARBA00022490"/>
    </source>
</evidence>
<keyword evidence="5" id="KW-0966">Cell projection</keyword>
<evidence type="ECO:0000256" key="4">
    <source>
        <dbReference type="ARBA" id="ARBA00023212"/>
    </source>
</evidence>
<dbReference type="Pfam" id="PF04712">
    <property type="entry name" value="Radial_spoke"/>
    <property type="match status" value="1"/>
</dbReference>
<protein>
    <submittedName>
        <fullName evidence="7">Uncharacterized protein</fullName>
    </submittedName>
</protein>
<comment type="subcellular location">
    <subcellularLocation>
        <location evidence="1">Cytoplasm</location>
        <location evidence="1">Cytoskeleton</location>
        <location evidence="1">Cilium axoneme</location>
    </subcellularLocation>
</comment>
<dbReference type="GO" id="GO:0001534">
    <property type="term" value="C:radial spoke"/>
    <property type="evidence" value="ECO:0007669"/>
    <property type="project" value="InterPro"/>
</dbReference>
<proteinExistence type="predicted"/>
<sequence length="152" mass="17332">MEEQDLKNIVIGWFHSADYATEQELRNIEGPALFTPLSEDAEIDRLPPWSSRMSSALVPRFAVAYVRSNLWPGAHAYARGRKFENVYIGWGVKSDAAFSPALPPDPQREFPGGPEVTEEADPTYSEHRNHISRIYFMKPEDDPAFLILHPQY</sequence>
<evidence type="ECO:0000313" key="7">
    <source>
        <dbReference type="Ensembl" id="ENSDCDP00010021170.1"/>
    </source>
</evidence>
<dbReference type="GeneTree" id="ENSGT00500000044869"/>
<feature type="region of interest" description="Disordered" evidence="6">
    <location>
        <begin position="100"/>
        <end position="124"/>
    </location>
</feature>
<dbReference type="PANTHER" id="PTHR13159">
    <property type="entry name" value="RADIAL SPOKEHEAD-RELATED"/>
    <property type="match status" value="1"/>
</dbReference>
<organism evidence="7 8">
    <name type="scientific">Denticeps clupeoides</name>
    <name type="common">denticle herring</name>
    <dbReference type="NCBI Taxonomy" id="299321"/>
    <lineage>
        <taxon>Eukaryota</taxon>
        <taxon>Metazoa</taxon>
        <taxon>Chordata</taxon>
        <taxon>Craniata</taxon>
        <taxon>Vertebrata</taxon>
        <taxon>Euteleostomi</taxon>
        <taxon>Actinopterygii</taxon>
        <taxon>Neopterygii</taxon>
        <taxon>Teleostei</taxon>
        <taxon>Clupei</taxon>
        <taxon>Clupeiformes</taxon>
        <taxon>Denticipitoidei</taxon>
        <taxon>Denticipitidae</taxon>
        <taxon>Denticeps</taxon>
    </lineage>
</organism>
<evidence type="ECO:0000256" key="5">
    <source>
        <dbReference type="ARBA" id="ARBA00023273"/>
    </source>
</evidence>
<keyword evidence="3" id="KW-0969">Cilium</keyword>
<reference evidence="7" key="1">
    <citation type="submission" date="2025-08" db="UniProtKB">
        <authorList>
            <consortium name="Ensembl"/>
        </authorList>
    </citation>
    <scope>IDENTIFICATION</scope>
</reference>